<proteinExistence type="predicted"/>
<organism evidence="1 2">
    <name type="scientific">Sclerotinia nivalis</name>
    <dbReference type="NCBI Taxonomy" id="352851"/>
    <lineage>
        <taxon>Eukaryota</taxon>
        <taxon>Fungi</taxon>
        <taxon>Dikarya</taxon>
        <taxon>Ascomycota</taxon>
        <taxon>Pezizomycotina</taxon>
        <taxon>Leotiomycetes</taxon>
        <taxon>Helotiales</taxon>
        <taxon>Sclerotiniaceae</taxon>
        <taxon>Sclerotinia</taxon>
    </lineage>
</organism>
<comment type="caution">
    <text evidence="1">The sequence shown here is derived from an EMBL/GenBank/DDBJ whole genome shotgun (WGS) entry which is preliminary data.</text>
</comment>
<dbReference type="OrthoDB" id="194443at2759"/>
<keyword evidence="2" id="KW-1185">Reference proteome</keyword>
<evidence type="ECO:0000313" key="2">
    <source>
        <dbReference type="Proteomes" id="UP001152300"/>
    </source>
</evidence>
<accession>A0A9X0AW30</accession>
<protein>
    <submittedName>
        <fullName evidence="1">Uncharacterized protein</fullName>
    </submittedName>
</protein>
<evidence type="ECO:0000313" key="1">
    <source>
        <dbReference type="EMBL" id="KAJ8069684.1"/>
    </source>
</evidence>
<dbReference type="Proteomes" id="UP001152300">
    <property type="component" value="Unassembled WGS sequence"/>
</dbReference>
<name>A0A9X0AW30_9HELO</name>
<gene>
    <name evidence="1" type="ORF">OCU04_000110</name>
</gene>
<dbReference type="AlphaFoldDB" id="A0A9X0AW30"/>
<reference evidence="1" key="1">
    <citation type="submission" date="2022-11" db="EMBL/GenBank/DDBJ databases">
        <title>Genome Resource of Sclerotinia nivalis Strain SnTB1, a Plant Pathogen Isolated from American Ginseng.</title>
        <authorList>
            <person name="Fan S."/>
        </authorList>
    </citation>
    <scope>NUCLEOTIDE SEQUENCE</scope>
    <source>
        <strain evidence="1">SnTB1</strain>
    </source>
</reference>
<sequence>MDDDALVKLWILAEKLLIPECQNYVADRIMARFQHFKIIALACLPYVWNNTAGELID</sequence>
<dbReference type="EMBL" id="JAPEIS010000001">
    <property type="protein sequence ID" value="KAJ8069684.1"/>
    <property type="molecule type" value="Genomic_DNA"/>
</dbReference>